<name>A0A6P5GA06_ANACO</name>
<dbReference type="Gene3D" id="2.100.10.30">
    <property type="entry name" value="Jacalin-like lectin domain"/>
    <property type="match status" value="1"/>
</dbReference>
<evidence type="ECO:0000256" key="2">
    <source>
        <dbReference type="ARBA" id="ARBA00022734"/>
    </source>
</evidence>
<evidence type="ECO:0000259" key="3">
    <source>
        <dbReference type="PROSITE" id="PS51752"/>
    </source>
</evidence>
<dbReference type="InterPro" id="IPR033734">
    <property type="entry name" value="Jacalin-like_lectin_dom_plant"/>
</dbReference>
<keyword evidence="4" id="KW-1185">Reference proteome</keyword>
<dbReference type="Pfam" id="PF01419">
    <property type="entry name" value="Jacalin"/>
    <property type="match status" value="1"/>
</dbReference>
<dbReference type="FunFam" id="2.100.10.30:FF:000001">
    <property type="entry name" value="Jacalin-related lectin 33"/>
    <property type="match status" value="1"/>
</dbReference>
<organism evidence="4 5">
    <name type="scientific">Ananas comosus</name>
    <name type="common">Pineapple</name>
    <name type="synonym">Ananas ananas</name>
    <dbReference type="NCBI Taxonomy" id="4615"/>
    <lineage>
        <taxon>Eukaryota</taxon>
        <taxon>Viridiplantae</taxon>
        <taxon>Streptophyta</taxon>
        <taxon>Embryophyta</taxon>
        <taxon>Tracheophyta</taxon>
        <taxon>Spermatophyta</taxon>
        <taxon>Magnoliopsida</taxon>
        <taxon>Liliopsida</taxon>
        <taxon>Poales</taxon>
        <taxon>Bromeliaceae</taxon>
        <taxon>Bromelioideae</taxon>
        <taxon>Ananas</taxon>
    </lineage>
</organism>
<dbReference type="CDD" id="cd09612">
    <property type="entry name" value="Jacalin"/>
    <property type="match status" value="1"/>
</dbReference>
<keyword evidence="2" id="KW-0430">Lectin</keyword>
<reference evidence="5" key="2">
    <citation type="submission" date="2025-08" db="UniProtKB">
        <authorList>
            <consortium name="RefSeq"/>
        </authorList>
    </citation>
    <scope>IDENTIFICATION</scope>
    <source>
        <tissue evidence="5">Leaf</tissue>
    </source>
</reference>
<proteinExistence type="inferred from homology"/>
<comment type="similarity">
    <text evidence="1">Belongs to the jacalin lectin family.</text>
</comment>
<protein>
    <submittedName>
        <fullName evidence="5">Protein GOS9-like</fullName>
    </submittedName>
</protein>
<dbReference type="GO" id="GO:0030246">
    <property type="term" value="F:carbohydrate binding"/>
    <property type="evidence" value="ECO:0007669"/>
    <property type="project" value="UniProtKB-KW"/>
</dbReference>
<dbReference type="OrthoDB" id="654502at2759"/>
<reference evidence="4" key="1">
    <citation type="journal article" date="2015" name="Nat. Genet.">
        <title>The pineapple genome and the evolution of CAM photosynthesis.</title>
        <authorList>
            <person name="Ming R."/>
            <person name="VanBuren R."/>
            <person name="Wai C.M."/>
            <person name="Tang H."/>
            <person name="Schatz M.C."/>
            <person name="Bowers J.E."/>
            <person name="Lyons E."/>
            <person name="Wang M.L."/>
            <person name="Chen J."/>
            <person name="Biggers E."/>
            <person name="Zhang J."/>
            <person name="Huang L."/>
            <person name="Zhang L."/>
            <person name="Miao W."/>
            <person name="Zhang J."/>
            <person name="Ye Z."/>
            <person name="Miao C."/>
            <person name="Lin Z."/>
            <person name="Wang H."/>
            <person name="Zhou H."/>
            <person name="Yim W.C."/>
            <person name="Priest H.D."/>
            <person name="Zheng C."/>
            <person name="Woodhouse M."/>
            <person name="Edger P.P."/>
            <person name="Guyot R."/>
            <person name="Guo H.B."/>
            <person name="Guo H."/>
            <person name="Zheng G."/>
            <person name="Singh R."/>
            <person name="Sharma A."/>
            <person name="Min X."/>
            <person name="Zheng Y."/>
            <person name="Lee H."/>
            <person name="Gurtowski J."/>
            <person name="Sedlazeck F.J."/>
            <person name="Harkess A."/>
            <person name="McKain M.R."/>
            <person name="Liao Z."/>
            <person name="Fang J."/>
            <person name="Liu J."/>
            <person name="Zhang X."/>
            <person name="Zhang Q."/>
            <person name="Hu W."/>
            <person name="Qin Y."/>
            <person name="Wang K."/>
            <person name="Chen L.Y."/>
            <person name="Shirley N."/>
            <person name="Lin Y.R."/>
            <person name="Liu L.Y."/>
            <person name="Hernandez A.G."/>
            <person name="Wright C.L."/>
            <person name="Bulone V."/>
            <person name="Tuskan G.A."/>
            <person name="Heath K."/>
            <person name="Zee F."/>
            <person name="Moore P.H."/>
            <person name="Sunkar R."/>
            <person name="Leebens-Mack J.H."/>
            <person name="Mockler T."/>
            <person name="Bennetzen J.L."/>
            <person name="Freeling M."/>
            <person name="Sankoff D."/>
            <person name="Paterson A.H."/>
            <person name="Zhu X."/>
            <person name="Yang X."/>
            <person name="Smith J.A."/>
            <person name="Cushman J.C."/>
            <person name="Paull R.E."/>
            <person name="Yu Q."/>
        </authorList>
    </citation>
    <scope>NUCLEOTIDE SEQUENCE [LARGE SCALE GENOMIC DNA]</scope>
    <source>
        <strain evidence="4">cv. F153</strain>
    </source>
</reference>
<dbReference type="InterPro" id="IPR036404">
    <property type="entry name" value="Jacalin-like_lectin_dom_sf"/>
</dbReference>
<gene>
    <name evidence="5" type="primary">LOC109719720</name>
</gene>
<dbReference type="RefSeq" id="XP_020102100.1">
    <property type="nucleotide sequence ID" value="XM_020246511.1"/>
</dbReference>
<dbReference type="Proteomes" id="UP000515123">
    <property type="component" value="Linkage group 13"/>
</dbReference>
<evidence type="ECO:0000313" key="5">
    <source>
        <dbReference type="RefSeq" id="XP_020102100.1"/>
    </source>
</evidence>
<dbReference type="PANTHER" id="PTHR46506">
    <property type="entry name" value="OS05G0143600 PROTEIN"/>
    <property type="match status" value="1"/>
</dbReference>
<dbReference type="AlphaFoldDB" id="A0A6P5GA06"/>
<sequence>MTGRVKLGIWGGNGGNFHDIDGHPTRLAKIVIRSGDVIDSLAYEYVQDGKIISVGPWGGSGGKSTTIDFQSGEFLTAINGTTSSFGNIRNLLRSITFITNVRKLGPFGVEHGTPFSIPIAHGRVVGFYGRSGSYVDAIGIYLMPN</sequence>
<accession>A0A6P5GA06</accession>
<evidence type="ECO:0000256" key="1">
    <source>
        <dbReference type="ARBA" id="ARBA00006568"/>
    </source>
</evidence>
<dbReference type="SUPFAM" id="SSF51101">
    <property type="entry name" value="Mannose-binding lectins"/>
    <property type="match status" value="1"/>
</dbReference>
<evidence type="ECO:0000313" key="4">
    <source>
        <dbReference type="Proteomes" id="UP000515123"/>
    </source>
</evidence>
<dbReference type="GeneID" id="109719720"/>
<feature type="domain" description="Jacalin-type lectin" evidence="3">
    <location>
        <begin position="4"/>
        <end position="144"/>
    </location>
</feature>
<dbReference type="SMART" id="SM00915">
    <property type="entry name" value="Jacalin"/>
    <property type="match status" value="1"/>
</dbReference>
<dbReference type="PROSITE" id="PS51752">
    <property type="entry name" value="JACALIN_LECTIN"/>
    <property type="match status" value="1"/>
</dbReference>
<dbReference type="InterPro" id="IPR001229">
    <property type="entry name" value="Jacalin-like_lectin_dom"/>
</dbReference>